<evidence type="ECO:0000313" key="4">
    <source>
        <dbReference type="Proteomes" id="UP000516437"/>
    </source>
</evidence>
<dbReference type="OrthoDB" id="2735536at2759"/>
<organism evidence="3 4">
    <name type="scientific">Morella rubra</name>
    <name type="common">Chinese bayberry</name>
    <dbReference type="NCBI Taxonomy" id="262757"/>
    <lineage>
        <taxon>Eukaryota</taxon>
        <taxon>Viridiplantae</taxon>
        <taxon>Streptophyta</taxon>
        <taxon>Embryophyta</taxon>
        <taxon>Tracheophyta</taxon>
        <taxon>Spermatophyta</taxon>
        <taxon>Magnoliopsida</taxon>
        <taxon>eudicotyledons</taxon>
        <taxon>Gunneridae</taxon>
        <taxon>Pentapetalae</taxon>
        <taxon>rosids</taxon>
        <taxon>fabids</taxon>
        <taxon>Fagales</taxon>
        <taxon>Myricaceae</taxon>
        <taxon>Morella</taxon>
    </lineage>
</organism>
<keyword evidence="4" id="KW-1185">Reference proteome</keyword>
<reference evidence="3 4" key="1">
    <citation type="journal article" date="2019" name="Plant Biotechnol. J.">
        <title>The red bayberry genome and genetic basis of sex determination.</title>
        <authorList>
            <person name="Jia H.M."/>
            <person name="Jia H.J."/>
            <person name="Cai Q.L."/>
            <person name="Wang Y."/>
            <person name="Zhao H.B."/>
            <person name="Yang W.F."/>
            <person name="Wang G.Y."/>
            <person name="Li Y.H."/>
            <person name="Zhan D.L."/>
            <person name="Shen Y.T."/>
            <person name="Niu Q.F."/>
            <person name="Chang L."/>
            <person name="Qiu J."/>
            <person name="Zhao L."/>
            <person name="Xie H.B."/>
            <person name="Fu W.Y."/>
            <person name="Jin J."/>
            <person name="Li X.W."/>
            <person name="Jiao Y."/>
            <person name="Zhou C.C."/>
            <person name="Tu T."/>
            <person name="Chai C.Y."/>
            <person name="Gao J.L."/>
            <person name="Fan L.J."/>
            <person name="van de Weg E."/>
            <person name="Wang J.Y."/>
            <person name="Gao Z.S."/>
        </authorList>
    </citation>
    <scope>NUCLEOTIDE SEQUENCE [LARGE SCALE GENOMIC DNA]</scope>
    <source>
        <tissue evidence="3">Leaves</tissue>
    </source>
</reference>
<dbReference type="PANTHER" id="PTHR10366">
    <property type="entry name" value="NAD DEPENDENT EPIMERASE/DEHYDRATASE"/>
    <property type="match status" value="1"/>
</dbReference>
<protein>
    <submittedName>
        <fullName evidence="3">Tetraketide alpha-pyrone reductase 1</fullName>
    </submittedName>
</protein>
<sequence>MISFNHMLKNMIQIIAWKIVKITPGSKIDDPKRTNHLVELDGAKERLHLFKANLLEEGSFDAAIQGCDGVFHTASPFYNDVKDPQDSGHWCWIHVKSVPIDDEFFCLLIKRTLDIELLDPAVKGTLNVLKSCAKSPSVKRIRNTKNFGEKECDIKAEAVQIEQGDGFWKATGTDKTLKVDENLRLQWVILKNKLRPQTKYSHSRTRGGFWGARSYCTSS</sequence>
<evidence type="ECO:0000256" key="2">
    <source>
        <dbReference type="ARBA" id="ARBA00023002"/>
    </source>
</evidence>
<proteinExistence type="predicted"/>
<keyword evidence="1" id="KW-0521">NADP</keyword>
<keyword evidence="2" id="KW-0560">Oxidoreductase</keyword>
<dbReference type="SUPFAM" id="SSF51735">
    <property type="entry name" value="NAD(P)-binding Rossmann-fold domains"/>
    <property type="match status" value="1"/>
</dbReference>
<name>A0A6A1WP09_9ROSI</name>
<dbReference type="InterPro" id="IPR036291">
    <property type="entry name" value="NAD(P)-bd_dom_sf"/>
</dbReference>
<dbReference type="PANTHER" id="PTHR10366:SF852">
    <property type="entry name" value="CINNAMOYL-COA REDUCTASE CAD2"/>
    <property type="match status" value="1"/>
</dbReference>
<comment type="caution">
    <text evidence="3">The sequence shown here is derived from an EMBL/GenBank/DDBJ whole genome shotgun (WGS) entry which is preliminary data.</text>
</comment>
<dbReference type="GO" id="GO:0016616">
    <property type="term" value="F:oxidoreductase activity, acting on the CH-OH group of donors, NAD or NADP as acceptor"/>
    <property type="evidence" value="ECO:0007669"/>
    <property type="project" value="TreeGrafter"/>
</dbReference>
<evidence type="ECO:0000256" key="1">
    <source>
        <dbReference type="ARBA" id="ARBA00022857"/>
    </source>
</evidence>
<dbReference type="InterPro" id="IPR050425">
    <property type="entry name" value="NAD(P)_dehydrat-like"/>
</dbReference>
<dbReference type="EMBL" id="RXIC02000019">
    <property type="protein sequence ID" value="KAB1226403.1"/>
    <property type="molecule type" value="Genomic_DNA"/>
</dbReference>
<dbReference type="Proteomes" id="UP000516437">
    <property type="component" value="Chromosome 1"/>
</dbReference>
<gene>
    <name evidence="3" type="ORF">CJ030_MR1G002887</name>
</gene>
<dbReference type="AlphaFoldDB" id="A0A6A1WP09"/>
<accession>A0A6A1WP09</accession>
<evidence type="ECO:0000313" key="3">
    <source>
        <dbReference type="EMBL" id="KAB1226403.1"/>
    </source>
</evidence>
<dbReference type="Gene3D" id="3.40.50.720">
    <property type="entry name" value="NAD(P)-binding Rossmann-like Domain"/>
    <property type="match status" value="1"/>
</dbReference>